<dbReference type="Pfam" id="PF00027">
    <property type="entry name" value="cNMP_binding"/>
    <property type="match status" value="1"/>
</dbReference>
<dbReference type="SUPFAM" id="SSF46785">
    <property type="entry name" value="Winged helix' DNA-binding domain"/>
    <property type="match status" value="1"/>
</dbReference>
<dbReference type="PANTHER" id="PTHR24567">
    <property type="entry name" value="CRP FAMILY TRANSCRIPTIONAL REGULATORY PROTEIN"/>
    <property type="match status" value="1"/>
</dbReference>
<dbReference type="GO" id="GO:0003677">
    <property type="term" value="F:DNA binding"/>
    <property type="evidence" value="ECO:0007669"/>
    <property type="project" value="UniProtKB-KW"/>
</dbReference>
<dbReference type="GO" id="GO:0003700">
    <property type="term" value="F:DNA-binding transcription factor activity"/>
    <property type="evidence" value="ECO:0007669"/>
    <property type="project" value="TreeGrafter"/>
</dbReference>
<gene>
    <name evidence="6" type="ORF">A3D81_01820</name>
</gene>
<dbReference type="AlphaFoldDB" id="A0A1F5GG89"/>
<keyword evidence="1" id="KW-0805">Transcription regulation</keyword>
<dbReference type="PROSITE" id="PS51063">
    <property type="entry name" value="HTH_CRP_2"/>
    <property type="match status" value="1"/>
</dbReference>
<dbReference type="Pfam" id="PF13545">
    <property type="entry name" value="HTH_Crp_2"/>
    <property type="match status" value="1"/>
</dbReference>
<evidence type="ECO:0008006" key="8">
    <source>
        <dbReference type="Google" id="ProtNLM"/>
    </source>
</evidence>
<feature type="domain" description="HTH crp-type" evidence="5">
    <location>
        <begin position="134"/>
        <end position="207"/>
    </location>
</feature>
<dbReference type="PANTHER" id="PTHR24567:SF26">
    <property type="entry name" value="REGULATORY PROTEIN YEIL"/>
    <property type="match status" value="1"/>
</dbReference>
<name>A0A1F5GG89_9BACT</name>
<keyword evidence="2" id="KW-0238">DNA-binding</keyword>
<evidence type="ECO:0000313" key="6">
    <source>
        <dbReference type="EMBL" id="OGD90856.1"/>
    </source>
</evidence>
<proteinExistence type="predicted"/>
<dbReference type="STRING" id="1797715.A3D81_01820"/>
<dbReference type="InterPro" id="IPR012318">
    <property type="entry name" value="HTH_CRP"/>
</dbReference>
<evidence type="ECO:0000259" key="4">
    <source>
        <dbReference type="PROSITE" id="PS50042"/>
    </source>
</evidence>
<evidence type="ECO:0000259" key="5">
    <source>
        <dbReference type="PROSITE" id="PS51063"/>
    </source>
</evidence>
<dbReference type="GO" id="GO:0005829">
    <property type="term" value="C:cytosol"/>
    <property type="evidence" value="ECO:0007669"/>
    <property type="project" value="TreeGrafter"/>
</dbReference>
<sequence>MKKTPSFQLELFFRDFAQLHYKKGETILRAEDTPTGVYFLSKGFVRLYAVSQKGEELTLIIFKSGDFFPVMWAVNNARTNYYLETMTNVDLWRVPQDKFLVFIKSNPEVFFELTSKILVRFGGLLKRMEYLVFGNAYAKVASIITICAERFGRREKGKVIIEVPLTHSDLASMVGVTRETASIEIKKIEKKGLIGHQGRLIVVKNLKGLRKESLLES</sequence>
<protein>
    <recommendedName>
        <fullName evidence="8">HTH crp-type domain-containing protein</fullName>
    </recommendedName>
</protein>
<evidence type="ECO:0000256" key="1">
    <source>
        <dbReference type="ARBA" id="ARBA00023015"/>
    </source>
</evidence>
<dbReference type="CDD" id="cd00038">
    <property type="entry name" value="CAP_ED"/>
    <property type="match status" value="1"/>
</dbReference>
<keyword evidence="3" id="KW-0804">Transcription</keyword>
<dbReference type="InterPro" id="IPR018490">
    <property type="entry name" value="cNMP-bd_dom_sf"/>
</dbReference>
<dbReference type="EMBL" id="MFBE01000030">
    <property type="protein sequence ID" value="OGD90856.1"/>
    <property type="molecule type" value="Genomic_DNA"/>
</dbReference>
<comment type="caution">
    <text evidence="6">The sequence shown here is derived from an EMBL/GenBank/DDBJ whole genome shotgun (WGS) entry which is preliminary data.</text>
</comment>
<organism evidence="6 7">
    <name type="scientific">Candidatus Curtissbacteria bacterium RIFCSPHIGHO2_02_FULL_40_17</name>
    <dbReference type="NCBI Taxonomy" id="1797715"/>
    <lineage>
        <taxon>Bacteria</taxon>
        <taxon>Candidatus Curtissiibacteriota</taxon>
    </lineage>
</organism>
<feature type="domain" description="Cyclic nucleotide-binding" evidence="4">
    <location>
        <begin position="1"/>
        <end position="120"/>
    </location>
</feature>
<evidence type="ECO:0000256" key="3">
    <source>
        <dbReference type="ARBA" id="ARBA00023163"/>
    </source>
</evidence>
<accession>A0A1F5GG89</accession>
<reference evidence="6 7" key="1">
    <citation type="journal article" date="2016" name="Nat. Commun.">
        <title>Thousands of microbial genomes shed light on interconnected biogeochemical processes in an aquifer system.</title>
        <authorList>
            <person name="Anantharaman K."/>
            <person name="Brown C.T."/>
            <person name="Hug L.A."/>
            <person name="Sharon I."/>
            <person name="Castelle C.J."/>
            <person name="Probst A.J."/>
            <person name="Thomas B.C."/>
            <person name="Singh A."/>
            <person name="Wilkins M.J."/>
            <person name="Karaoz U."/>
            <person name="Brodie E.L."/>
            <person name="Williams K.H."/>
            <person name="Hubbard S.S."/>
            <person name="Banfield J.F."/>
        </authorList>
    </citation>
    <scope>NUCLEOTIDE SEQUENCE [LARGE SCALE GENOMIC DNA]</scope>
</reference>
<dbReference type="InterPro" id="IPR036390">
    <property type="entry name" value="WH_DNA-bd_sf"/>
</dbReference>
<dbReference type="InterPro" id="IPR050397">
    <property type="entry name" value="Env_Response_Regulators"/>
</dbReference>
<dbReference type="InterPro" id="IPR000595">
    <property type="entry name" value="cNMP-bd_dom"/>
</dbReference>
<dbReference type="Gene3D" id="2.60.120.10">
    <property type="entry name" value="Jelly Rolls"/>
    <property type="match status" value="1"/>
</dbReference>
<dbReference type="SMART" id="SM00419">
    <property type="entry name" value="HTH_CRP"/>
    <property type="match status" value="1"/>
</dbReference>
<evidence type="ECO:0000313" key="7">
    <source>
        <dbReference type="Proteomes" id="UP000178492"/>
    </source>
</evidence>
<dbReference type="SUPFAM" id="SSF51206">
    <property type="entry name" value="cAMP-binding domain-like"/>
    <property type="match status" value="1"/>
</dbReference>
<dbReference type="SMART" id="SM00100">
    <property type="entry name" value="cNMP"/>
    <property type="match status" value="1"/>
</dbReference>
<dbReference type="Proteomes" id="UP000178492">
    <property type="component" value="Unassembled WGS sequence"/>
</dbReference>
<dbReference type="PROSITE" id="PS50042">
    <property type="entry name" value="CNMP_BINDING_3"/>
    <property type="match status" value="1"/>
</dbReference>
<dbReference type="PRINTS" id="PR00034">
    <property type="entry name" value="HTHCRP"/>
</dbReference>
<evidence type="ECO:0000256" key="2">
    <source>
        <dbReference type="ARBA" id="ARBA00023125"/>
    </source>
</evidence>
<dbReference type="InterPro" id="IPR014710">
    <property type="entry name" value="RmlC-like_jellyroll"/>
</dbReference>